<dbReference type="GO" id="GO:0005886">
    <property type="term" value="C:plasma membrane"/>
    <property type="evidence" value="ECO:0007669"/>
    <property type="project" value="TreeGrafter"/>
</dbReference>
<dbReference type="Pfam" id="PF03594">
    <property type="entry name" value="BenE"/>
    <property type="match status" value="1"/>
</dbReference>
<feature type="transmembrane region" description="Helical" evidence="1">
    <location>
        <begin position="20"/>
        <end position="42"/>
    </location>
</feature>
<keyword evidence="1" id="KW-1133">Transmembrane helix</keyword>
<evidence type="ECO:0008006" key="4">
    <source>
        <dbReference type="Google" id="ProtNLM"/>
    </source>
</evidence>
<evidence type="ECO:0000313" key="3">
    <source>
        <dbReference type="Proteomes" id="UP000334990"/>
    </source>
</evidence>
<dbReference type="InterPro" id="IPR004711">
    <property type="entry name" value="Benzoate_Transporter"/>
</dbReference>
<dbReference type="PANTHER" id="PTHR30199:SF0">
    <property type="entry name" value="INNER MEMBRANE PROTEIN YDCO"/>
    <property type="match status" value="1"/>
</dbReference>
<dbReference type="EMBL" id="BLAD01000040">
    <property type="protein sequence ID" value="GER99513.1"/>
    <property type="molecule type" value="Genomic_DNA"/>
</dbReference>
<keyword evidence="1" id="KW-0472">Membrane</keyword>
<feature type="transmembrane region" description="Helical" evidence="1">
    <location>
        <begin position="107"/>
        <end position="126"/>
    </location>
</feature>
<dbReference type="PANTHER" id="PTHR30199">
    <property type="entry name" value="MFS FAMILY TRANSPORTER, PREDICTED SUBSTRATE BENZOATE"/>
    <property type="match status" value="1"/>
</dbReference>
<accession>A0A5M3VSL5</accession>
<dbReference type="Proteomes" id="UP000334990">
    <property type="component" value="Unassembled WGS sequence"/>
</dbReference>
<sequence length="169" mass="17261">MAVTGLWPRLGALVASIPASIPASIAQAMLAGVLVALCLMPVKGLASHPWQVAPILLTWLVVIVAAPRWAIPAAFGATVVVVCFLAVRGDGLHGPCLLYLTLTAPQLSWAAIAGIALPLYVVTMAAQNVPGVAIMSSFGYHVPWRATMGVTGLGSILAAPLGGHAVNLT</sequence>
<name>A0A5M3VSL5_9ACTN</name>
<dbReference type="RefSeq" id="WP_218034183.1">
    <property type="nucleotide sequence ID" value="NZ_BAAABN010000042.1"/>
</dbReference>
<gene>
    <name evidence="2" type="ORF">Acor_15770</name>
</gene>
<evidence type="ECO:0000313" key="2">
    <source>
        <dbReference type="EMBL" id="GER99513.1"/>
    </source>
</evidence>
<keyword evidence="3" id="KW-1185">Reference proteome</keyword>
<keyword evidence="1" id="KW-0812">Transmembrane</keyword>
<feature type="transmembrane region" description="Helical" evidence="1">
    <location>
        <begin position="54"/>
        <end position="87"/>
    </location>
</feature>
<dbReference type="AlphaFoldDB" id="A0A5M3VSL5"/>
<protein>
    <recommendedName>
        <fullName evidence="4">Benzoate transporter</fullName>
    </recommendedName>
</protein>
<comment type="caution">
    <text evidence="2">The sequence shown here is derived from an EMBL/GenBank/DDBJ whole genome shotgun (WGS) entry which is preliminary data.</text>
</comment>
<organism evidence="2 3">
    <name type="scientific">Acrocarpospora corrugata</name>
    <dbReference type="NCBI Taxonomy" id="35763"/>
    <lineage>
        <taxon>Bacteria</taxon>
        <taxon>Bacillati</taxon>
        <taxon>Actinomycetota</taxon>
        <taxon>Actinomycetes</taxon>
        <taxon>Streptosporangiales</taxon>
        <taxon>Streptosporangiaceae</taxon>
        <taxon>Acrocarpospora</taxon>
    </lineage>
</organism>
<evidence type="ECO:0000256" key="1">
    <source>
        <dbReference type="SAM" id="Phobius"/>
    </source>
</evidence>
<reference evidence="2 3" key="1">
    <citation type="submission" date="2019-10" db="EMBL/GenBank/DDBJ databases">
        <title>Whole genome shotgun sequence of Acrocarpospora corrugata NBRC 13972.</title>
        <authorList>
            <person name="Ichikawa N."/>
            <person name="Kimura A."/>
            <person name="Kitahashi Y."/>
            <person name="Komaki H."/>
            <person name="Oguchi A."/>
        </authorList>
    </citation>
    <scope>NUCLEOTIDE SEQUENCE [LARGE SCALE GENOMIC DNA]</scope>
    <source>
        <strain evidence="2 3">NBRC 13972</strain>
    </source>
</reference>
<proteinExistence type="predicted"/>
<dbReference type="GO" id="GO:0042925">
    <property type="term" value="F:benzoate transmembrane transporter activity"/>
    <property type="evidence" value="ECO:0007669"/>
    <property type="project" value="InterPro"/>
</dbReference>